<dbReference type="EMBL" id="NEFA01000021">
    <property type="protein sequence ID" value="OYR02021.1"/>
    <property type="molecule type" value="Genomic_DNA"/>
</dbReference>
<evidence type="ECO:0000313" key="13">
    <source>
        <dbReference type="EMBL" id="CAH6571077.1"/>
    </source>
</evidence>
<reference evidence="18" key="2">
    <citation type="journal article" date="2018" name="Genome Biol.">
        <title>SKESA: strategic k-mer extension for scrupulous assemblies.</title>
        <authorList>
            <person name="Souvorov A."/>
            <person name="Agarwala R."/>
            <person name="Lipman D.J."/>
        </authorList>
    </citation>
    <scope>NUCLEOTIDE SEQUENCE</scope>
    <source>
        <strain evidence="18">91871</strain>
    </source>
</reference>
<dbReference type="PRINTS" id="PR00072">
    <property type="entry name" value="MALOXRDTASE"/>
</dbReference>
<evidence type="ECO:0000313" key="16">
    <source>
        <dbReference type="EMBL" id="EMM7457757.1"/>
    </source>
</evidence>
<dbReference type="Proteomes" id="UP000263627">
    <property type="component" value="Chromosome"/>
</dbReference>
<dbReference type="Proteomes" id="UP000789647">
    <property type="component" value="Chromosome"/>
</dbReference>
<sequence>MDGNVTNDVLYVPFTGKLLLESPLLNKGSSFTQQERHDFNLSGLLPCAIENIDEQAERAYQQYLEAESHNARHIYLRNIQDTNETLFYYLLKKHLPEMLPIVYTPVVGAACEKFSWIYRRARGVFISWPDRDRIDDILHDIPRHNIKVIVVTDGERILGLGDQGVGGMGIPIGKLSLYTVCGGVNPANTLPILLDVGTNNTRLLDDPRYIGWRHPRITGEDYFAFIGMFIAAVKRRWPDVLLQFEDFAQHTAVPLLERYRDDLCCFNDDIQGTASVALATLLAACRGSGRDFCKQPIVIVGAGAAGCGIARHIIACRISEGMSQSEARRTIFMVDRDGLVMTTNHALADFQQPLAQPPEALSDWQYEGQAPSLLEVIHNVKPTVMLGVSGQAGLFSQEVISTMYQYCDHPIVMPLSNPTSRMEARPEDIVRWTRGQAIIATGSPCDAVEFNGRSIPVAQCNNVYVFPAIGLGAIASGATRITDAMLMAASCALADASPLVRNGEGALLPEIGTICDVTRSIAFEVGKAAQQSGVAEKISDEVLLQSINDNFWLPHYRPYKRRAI</sequence>
<dbReference type="InterPro" id="IPR012302">
    <property type="entry name" value="Malic_NAD-bd"/>
</dbReference>
<keyword evidence="3 8" id="KW-0479">Metal-binding</keyword>
<dbReference type="InterPro" id="IPR036291">
    <property type="entry name" value="NAD(P)-bd_dom_sf"/>
</dbReference>
<evidence type="ECO:0000256" key="7">
    <source>
        <dbReference type="PIRSR" id="PIRSR000106-2"/>
    </source>
</evidence>
<evidence type="ECO:0000313" key="15">
    <source>
        <dbReference type="EMBL" id="ELV3680267.1"/>
    </source>
</evidence>
<evidence type="ECO:0000313" key="17">
    <source>
        <dbReference type="EMBL" id="EMN4145607.1"/>
    </source>
</evidence>
<comment type="similarity">
    <text evidence="2 9">Belongs to the malic enzymes family.</text>
</comment>
<dbReference type="EMBL" id="ABBJDF010000003">
    <property type="protein sequence ID" value="EHT9937771.1"/>
    <property type="molecule type" value="Genomic_DNA"/>
</dbReference>
<dbReference type="Pfam" id="PF00390">
    <property type="entry name" value="malic"/>
    <property type="match status" value="1"/>
</dbReference>
<evidence type="ECO:0000313" key="14">
    <source>
        <dbReference type="EMBL" id="EHT9937771.1"/>
    </source>
</evidence>
<dbReference type="Proteomes" id="UP000512222">
    <property type="component" value="Chromosome"/>
</dbReference>
<evidence type="ECO:0000313" key="20">
    <source>
        <dbReference type="EMBL" id="QLV29386.1"/>
    </source>
</evidence>
<evidence type="ECO:0000256" key="2">
    <source>
        <dbReference type="ARBA" id="ARBA00008785"/>
    </source>
</evidence>
<feature type="binding site" evidence="7">
    <location>
        <position position="417"/>
    </location>
    <ligand>
        <name>(S)-malate</name>
        <dbReference type="ChEBI" id="CHEBI:15589"/>
    </ligand>
</feature>
<name>A0A133LGC3_CITFR</name>
<dbReference type="GO" id="GO:0006108">
    <property type="term" value="P:malate metabolic process"/>
    <property type="evidence" value="ECO:0007669"/>
    <property type="project" value="TreeGrafter"/>
</dbReference>
<dbReference type="EMBL" id="CP032184">
    <property type="protein sequence ID" value="AXZ49532.1"/>
    <property type="molecule type" value="Genomic_DNA"/>
</dbReference>
<dbReference type="RefSeq" id="WP_003840279.1">
    <property type="nucleotide sequence ID" value="NZ_BPFK01000044.1"/>
</dbReference>
<dbReference type="EMBL" id="CP056573">
    <property type="protein sequence ID" value="QLV29386.1"/>
    <property type="molecule type" value="Genomic_DNA"/>
</dbReference>
<evidence type="ECO:0000256" key="4">
    <source>
        <dbReference type="ARBA" id="ARBA00023002"/>
    </source>
</evidence>
<evidence type="ECO:0000256" key="6">
    <source>
        <dbReference type="PIRSR" id="PIRSR000106-1"/>
    </source>
</evidence>
<dbReference type="InterPro" id="IPR037062">
    <property type="entry name" value="Malic_N_dom_sf"/>
</dbReference>
<dbReference type="Proteomes" id="UP001279522">
    <property type="component" value="Unassembled WGS sequence"/>
</dbReference>
<dbReference type="Proteomes" id="UP000885148">
    <property type="component" value="Unassembled WGS sequence"/>
</dbReference>
<evidence type="ECO:0000313" key="12">
    <source>
        <dbReference type="EMBL" id="AXZ49532.1"/>
    </source>
</evidence>
<dbReference type="EMBL" id="ABLGCN030000004">
    <property type="protein sequence ID" value="EMM7457757.1"/>
    <property type="molecule type" value="Genomic_DNA"/>
</dbReference>
<dbReference type="PROSITE" id="PS00331">
    <property type="entry name" value="MALIC_ENZYMES"/>
    <property type="match status" value="1"/>
</dbReference>
<dbReference type="EMBL" id="ABOSXX010000011">
    <property type="protein sequence ID" value="ELV3680267.1"/>
    <property type="molecule type" value="Genomic_DNA"/>
</dbReference>
<organism evidence="14">
    <name type="scientific">Citrobacter freundii</name>
    <dbReference type="NCBI Taxonomy" id="546"/>
    <lineage>
        <taxon>Bacteria</taxon>
        <taxon>Pseudomonadati</taxon>
        <taxon>Pseudomonadota</taxon>
        <taxon>Gammaproteobacteria</taxon>
        <taxon>Enterobacterales</taxon>
        <taxon>Enterobacteriaceae</taxon>
        <taxon>Citrobacter</taxon>
        <taxon>Citrobacter freundii complex</taxon>
    </lineage>
</organism>
<comment type="cofactor">
    <cofactor evidence="1">
        <name>Mn(2+)</name>
        <dbReference type="ChEBI" id="CHEBI:29035"/>
    </cofactor>
</comment>
<reference evidence="23" key="4">
    <citation type="submission" date="2020-06" db="EMBL/GenBank/DDBJ databases">
        <title>REHAB project genomes.</title>
        <authorList>
            <person name="Shaw L.P."/>
        </authorList>
    </citation>
    <scope>NUCLEOTIDE SEQUENCE [LARGE SCALE GENOMIC DNA]</scope>
    <source>
        <strain evidence="23">RHBSTW-00370</strain>
    </source>
</reference>
<evidence type="ECO:0000313" key="19">
    <source>
        <dbReference type="EMBL" id="OYR02021.1"/>
    </source>
</evidence>
<evidence type="ECO:0000313" key="21">
    <source>
        <dbReference type="Proteomes" id="UP000215827"/>
    </source>
</evidence>
<dbReference type="InterPro" id="IPR046346">
    <property type="entry name" value="Aminoacid_DH-like_N_sf"/>
</dbReference>
<feature type="active site" description="Proton donor" evidence="6">
    <location>
        <position position="103"/>
    </location>
</feature>
<evidence type="ECO:0000256" key="5">
    <source>
        <dbReference type="ARBA" id="ARBA00023027"/>
    </source>
</evidence>
<dbReference type="GO" id="GO:0005829">
    <property type="term" value="C:cytosol"/>
    <property type="evidence" value="ECO:0007669"/>
    <property type="project" value="TreeGrafter"/>
</dbReference>
<keyword evidence="5" id="KW-0520">NAD</keyword>
<dbReference type="PANTHER" id="PTHR23406">
    <property type="entry name" value="MALIC ENZYME-RELATED"/>
    <property type="match status" value="1"/>
</dbReference>
<evidence type="ECO:0000313" key="22">
    <source>
        <dbReference type="Proteomes" id="UP000263627"/>
    </source>
</evidence>
<dbReference type="SMART" id="SM00919">
    <property type="entry name" value="Malic_M"/>
    <property type="match status" value="1"/>
</dbReference>
<dbReference type="SMART" id="SM01274">
    <property type="entry name" value="malic"/>
    <property type="match status" value="1"/>
</dbReference>
<dbReference type="Proteomes" id="UP001169574">
    <property type="component" value="Unassembled WGS sequence"/>
</dbReference>
<dbReference type="EC" id="1.1.1.38" evidence="12"/>
<feature type="domain" description="Malic enzyme N-terminal" evidence="11">
    <location>
        <begin position="80"/>
        <end position="260"/>
    </location>
</feature>
<dbReference type="Gene3D" id="3.40.50.10380">
    <property type="entry name" value="Malic enzyme, N-terminal domain"/>
    <property type="match status" value="1"/>
</dbReference>
<dbReference type="InterPro" id="IPR015884">
    <property type="entry name" value="Malic_enzyme_CS"/>
</dbReference>
<dbReference type="AlphaFoldDB" id="A0A133LGC3"/>
<feature type="binding site" evidence="8">
    <location>
        <position position="246"/>
    </location>
    <ligand>
        <name>a divalent metal cation</name>
        <dbReference type="ChEBI" id="CHEBI:60240"/>
    </ligand>
</feature>
<dbReference type="GO" id="GO:0046872">
    <property type="term" value="F:metal ion binding"/>
    <property type="evidence" value="ECO:0007669"/>
    <property type="project" value="UniProtKB-KW"/>
</dbReference>
<dbReference type="InterPro" id="IPR012301">
    <property type="entry name" value="Malic_N_dom"/>
</dbReference>
<evidence type="ECO:0000256" key="1">
    <source>
        <dbReference type="ARBA" id="ARBA00001936"/>
    </source>
</evidence>
<gene>
    <name evidence="13" type="ORF">AI2935V1_1117</name>
    <name evidence="12" type="ORF">AM363_22730</name>
    <name evidence="19" type="ORF">B9P89_17435</name>
    <name evidence="20" type="ORF">HV178_05060</name>
    <name evidence="18" type="ORF">KV121_002349</name>
    <name evidence="14" type="ORF">KY227_000805</name>
    <name evidence="16" type="ORF">P7U51_002262</name>
    <name evidence="17" type="ORF">PQQ21_002884</name>
    <name evidence="15" type="ORF">SGX49_002698</name>
</gene>
<keyword evidence="4 12" id="KW-0560">Oxidoreductase</keyword>
<comment type="cofactor">
    <cofactor evidence="8">
        <name>Mg(2+)</name>
        <dbReference type="ChEBI" id="CHEBI:18420"/>
    </cofactor>
    <cofactor evidence="8">
        <name>Mn(2+)</name>
        <dbReference type="ChEBI" id="CHEBI:29035"/>
    </cofactor>
    <text evidence="8">Divalent metal cations. Prefers magnesium or manganese.</text>
</comment>
<reference evidence="12 22" key="3">
    <citation type="submission" date="2018-09" db="EMBL/GenBank/DDBJ databases">
        <title>Whole genome sequencing of Citrobacter freundii AR_0116.</title>
        <authorList>
            <person name="Conlan S."/>
            <person name="Thomas P.J."/>
            <person name="Mullikin J."/>
            <person name="Frank K.M."/>
            <person name="Segre J.A."/>
        </authorList>
    </citation>
    <scope>NUCLEOTIDE SEQUENCE [LARGE SCALE GENOMIC DNA]</scope>
    <source>
        <strain evidence="12 22">AR_0116</strain>
    </source>
</reference>
<accession>A0A133LGC3</accession>
<reference evidence="19 21" key="1">
    <citation type="submission" date="2017-04" db="EMBL/GenBank/DDBJ databases">
        <title>Emergence of KPC-2-producing Citrobacter isolates from sediments of a Chinese river.</title>
        <authorList>
            <person name="Zheng B."/>
        </authorList>
    </citation>
    <scope>NUCLEOTIDE SEQUENCE [LARGE SCALE GENOMIC DNA]</scope>
    <source>
        <strain evidence="19 21">C191</strain>
    </source>
</reference>
<dbReference type="Proteomes" id="UP000215827">
    <property type="component" value="Unassembled WGS sequence"/>
</dbReference>
<dbReference type="FunFam" id="3.40.50.10380:FF:000001">
    <property type="entry name" value="NAD-dependent malic enzyme"/>
    <property type="match status" value="1"/>
</dbReference>
<dbReference type="EMBL" id="OW995941">
    <property type="protein sequence ID" value="CAH6571077.1"/>
    <property type="molecule type" value="Genomic_DNA"/>
</dbReference>
<dbReference type="GO" id="GO:0004470">
    <property type="term" value="F:malic enzyme activity"/>
    <property type="evidence" value="ECO:0007669"/>
    <property type="project" value="InterPro"/>
</dbReference>
<feature type="binding site" evidence="8">
    <location>
        <position position="245"/>
    </location>
    <ligand>
        <name>a divalent metal cation</name>
        <dbReference type="ChEBI" id="CHEBI:60240"/>
    </ligand>
</feature>
<feature type="binding site" evidence="7">
    <location>
        <position position="461"/>
    </location>
    <ligand>
        <name>(S)-malate</name>
        <dbReference type="ChEBI" id="CHEBI:15589"/>
    </ligand>
</feature>
<evidence type="ECO:0000256" key="8">
    <source>
        <dbReference type="PIRSR" id="PIRSR000106-3"/>
    </source>
</evidence>
<dbReference type="EMBL" id="ABKLER030000011">
    <property type="protein sequence ID" value="EMN4145607.1"/>
    <property type="molecule type" value="Genomic_DNA"/>
</dbReference>
<dbReference type="Pfam" id="PF03949">
    <property type="entry name" value="Malic_M"/>
    <property type="match status" value="1"/>
</dbReference>
<dbReference type="SUPFAM" id="SSF51735">
    <property type="entry name" value="NAD(P)-binding Rossmann-fold domains"/>
    <property type="match status" value="1"/>
</dbReference>
<feature type="domain" description="Malic enzyme NAD-binding" evidence="10">
    <location>
        <begin position="270"/>
        <end position="530"/>
    </location>
</feature>
<dbReference type="NCBIfam" id="NF010052">
    <property type="entry name" value="PRK13529.1"/>
    <property type="match status" value="1"/>
</dbReference>
<evidence type="ECO:0000259" key="10">
    <source>
        <dbReference type="SMART" id="SM00919"/>
    </source>
</evidence>
<reference evidence="13" key="8">
    <citation type="submission" date="2022-05" db="EMBL/GenBank/DDBJ databases">
        <authorList>
            <person name="Alioto T."/>
            <person name="Alioto T."/>
            <person name="Gomez Garrido J."/>
        </authorList>
    </citation>
    <scope>NUCLEOTIDE SEQUENCE</scope>
    <source>
        <strain evidence="13">112</strain>
    </source>
</reference>
<dbReference type="GO" id="GO:0051287">
    <property type="term" value="F:NAD binding"/>
    <property type="evidence" value="ECO:0007669"/>
    <property type="project" value="InterPro"/>
</dbReference>
<dbReference type="InterPro" id="IPR001891">
    <property type="entry name" value="Malic_OxRdtase"/>
</dbReference>
<evidence type="ECO:0000256" key="9">
    <source>
        <dbReference type="RuleBase" id="RU003427"/>
    </source>
</evidence>
<feature type="binding site" evidence="7">
    <location>
        <position position="156"/>
    </location>
    <ligand>
        <name>(S)-malate</name>
        <dbReference type="ChEBI" id="CHEBI:15589"/>
    </ligand>
</feature>
<dbReference type="PIRSF" id="PIRSF000106">
    <property type="entry name" value="ME"/>
    <property type="match status" value="1"/>
</dbReference>
<evidence type="ECO:0000259" key="11">
    <source>
        <dbReference type="SMART" id="SM01274"/>
    </source>
</evidence>
<reference evidence="20" key="5">
    <citation type="journal article" date="2021" name="Microb. Genom.">
        <title>A genomic epidemiological study shows that prevalence of antimicrobial resistance in Enterobacterales is associated with the livestock host, as well as antimicrobial usage.</title>
        <authorList>
            <person name="AbuOun M."/>
            <person name="Jones H."/>
            <person name="Stubberfield E."/>
            <person name="Gilson D."/>
            <person name="Shaw L.P."/>
            <person name="Hubbard A.T.M."/>
            <person name="Chau K.K."/>
            <person name="Sebra R."/>
            <person name="Peto T.E.A."/>
            <person name="Crook D.W."/>
            <person name="Read D.S."/>
            <person name="Gweon H.S."/>
            <person name="Walker A.S."/>
            <person name="Stoesser N."/>
            <person name="Smith R.P."/>
            <person name="Anjum M.F."/>
            <person name="On Behalf Of The Rehab Consortium."/>
        </authorList>
    </citation>
    <scope>NUCLEOTIDE SEQUENCE</scope>
    <source>
        <strain evidence="20">RHBSTW-00370</strain>
    </source>
</reference>
<reference evidence="18" key="6">
    <citation type="submission" date="2021-07" db="EMBL/GenBank/DDBJ databases">
        <authorList>
            <consortium name="NCBI Pathogen Detection Project"/>
        </authorList>
    </citation>
    <scope>NUCLEOTIDE SEQUENCE</scope>
    <source>
        <strain evidence="18">91871</strain>
    </source>
</reference>
<evidence type="ECO:0000313" key="23">
    <source>
        <dbReference type="Proteomes" id="UP000512222"/>
    </source>
</evidence>
<dbReference type="GO" id="GO:0016616">
    <property type="term" value="F:oxidoreductase activity, acting on the CH-OH group of donors, NAD or NADP as acceptor"/>
    <property type="evidence" value="ECO:0007669"/>
    <property type="project" value="InterPro"/>
</dbReference>
<proteinExistence type="inferred from homology"/>
<protein>
    <submittedName>
        <fullName evidence="14">NAD-dependent malic enzyme</fullName>
        <ecNumber evidence="12">1.1.1.38</ecNumber>
    </submittedName>
</protein>
<evidence type="ECO:0000313" key="18">
    <source>
        <dbReference type="EMBL" id="HBH7042282.1"/>
    </source>
</evidence>
<dbReference type="SUPFAM" id="SSF53223">
    <property type="entry name" value="Aminoacid dehydrogenase-like, N-terminal domain"/>
    <property type="match status" value="1"/>
</dbReference>
<dbReference type="Gene3D" id="3.40.50.720">
    <property type="entry name" value="NAD(P)-binding Rossmann-like Domain"/>
    <property type="match status" value="1"/>
</dbReference>
<feature type="binding site" evidence="8">
    <location>
        <position position="269"/>
    </location>
    <ligand>
        <name>a divalent metal cation</name>
        <dbReference type="ChEBI" id="CHEBI:60240"/>
    </ligand>
</feature>
<feature type="active site" description="Proton acceptor" evidence="6">
    <location>
        <position position="174"/>
    </location>
</feature>
<evidence type="ECO:0000256" key="3">
    <source>
        <dbReference type="ARBA" id="ARBA00022723"/>
    </source>
</evidence>
<reference evidence="14" key="7">
    <citation type="submission" date="2021-07" db="EMBL/GenBank/DDBJ databases">
        <authorList>
            <consortium name="Clinical and Environmental Microbiology Branch: Whole genome sequencing antimicrobial resistance pathogens in the healthcare setting"/>
        </authorList>
    </citation>
    <scope>NUCLEOTIDE SEQUENCE</scope>
    <source>
        <strain evidence="14">2021DK-00049</strain>
        <strain evidence="17">2023GN-00102</strain>
        <strain evidence="15">2023GN-00287</strain>
        <strain evidence="16">Whole organism</strain>
    </source>
</reference>
<dbReference type="EMBL" id="DAESCB010000006">
    <property type="protein sequence ID" value="HBH7042282.1"/>
    <property type="molecule type" value="Genomic_DNA"/>
</dbReference>
<dbReference type="PANTHER" id="PTHR23406:SF34">
    <property type="entry name" value="NAD-DEPENDENT MALIC ENZYME, MITOCHONDRIAL"/>
    <property type="match status" value="1"/>
</dbReference>